<reference evidence="1" key="1">
    <citation type="submission" date="2023-04" db="EMBL/GenBank/DDBJ databases">
        <title>Draft Genome sequencing of Naganishia species isolated from polar environments using Oxford Nanopore Technology.</title>
        <authorList>
            <person name="Leo P."/>
            <person name="Venkateswaran K."/>
        </authorList>
    </citation>
    <scope>NUCLEOTIDE SEQUENCE</scope>
    <source>
        <strain evidence="1">MNA-CCFEE 5262</strain>
    </source>
</reference>
<sequence>MSSSRSSRSASASASRSSRSAEPSGLGGSSSRGTSDRREAEAFPSNVAIVGSETAFGTYQTETTWPEPEFGDRTDIKNVNGKTCKGTILAAGTMFPLGMAIPSDTVLPYGMYLPPGTMLPDGAIVPIHTRMVSVVPLPTKRKETSAPEETWCCIM</sequence>
<comment type="caution">
    <text evidence="1">The sequence shown here is derived from an EMBL/GenBank/DDBJ whole genome shotgun (WGS) entry which is preliminary data.</text>
</comment>
<organism evidence="1 2">
    <name type="scientific">Naganishia adeliensis</name>
    <dbReference type="NCBI Taxonomy" id="92952"/>
    <lineage>
        <taxon>Eukaryota</taxon>
        <taxon>Fungi</taxon>
        <taxon>Dikarya</taxon>
        <taxon>Basidiomycota</taxon>
        <taxon>Agaricomycotina</taxon>
        <taxon>Tremellomycetes</taxon>
        <taxon>Filobasidiales</taxon>
        <taxon>Filobasidiaceae</taxon>
        <taxon>Naganishia</taxon>
    </lineage>
</organism>
<dbReference type="EMBL" id="JASBWS010000039">
    <property type="protein sequence ID" value="KAJ9106983.1"/>
    <property type="molecule type" value="Genomic_DNA"/>
</dbReference>
<name>A0ACC2W6D7_9TREE</name>
<protein>
    <submittedName>
        <fullName evidence="1">Uncharacterized protein</fullName>
    </submittedName>
</protein>
<evidence type="ECO:0000313" key="2">
    <source>
        <dbReference type="Proteomes" id="UP001230649"/>
    </source>
</evidence>
<gene>
    <name evidence="1" type="ORF">QFC20_003883</name>
</gene>
<evidence type="ECO:0000313" key="1">
    <source>
        <dbReference type="EMBL" id="KAJ9106983.1"/>
    </source>
</evidence>
<proteinExistence type="predicted"/>
<accession>A0ACC2W6D7</accession>
<keyword evidence="2" id="KW-1185">Reference proteome</keyword>
<dbReference type="Proteomes" id="UP001230649">
    <property type="component" value="Unassembled WGS sequence"/>
</dbReference>